<dbReference type="GeneID" id="20668003"/>
<dbReference type="KEGG" id="hir:HETIRDRAFT_165698"/>
<reference evidence="1 2" key="1">
    <citation type="journal article" date="2012" name="New Phytol.">
        <title>Insight into trade-off between wood decay and parasitism from the genome of a fungal forest pathogen.</title>
        <authorList>
            <person name="Olson A."/>
            <person name="Aerts A."/>
            <person name="Asiegbu F."/>
            <person name="Belbahri L."/>
            <person name="Bouzid O."/>
            <person name="Broberg A."/>
            <person name="Canback B."/>
            <person name="Coutinho P.M."/>
            <person name="Cullen D."/>
            <person name="Dalman K."/>
            <person name="Deflorio G."/>
            <person name="van Diepen L.T."/>
            <person name="Dunand C."/>
            <person name="Duplessis S."/>
            <person name="Durling M."/>
            <person name="Gonthier P."/>
            <person name="Grimwood J."/>
            <person name="Fossdal C.G."/>
            <person name="Hansson D."/>
            <person name="Henrissat B."/>
            <person name="Hietala A."/>
            <person name="Himmelstrand K."/>
            <person name="Hoffmeister D."/>
            <person name="Hogberg N."/>
            <person name="James T.Y."/>
            <person name="Karlsson M."/>
            <person name="Kohler A."/>
            <person name="Kues U."/>
            <person name="Lee Y.H."/>
            <person name="Lin Y.C."/>
            <person name="Lind M."/>
            <person name="Lindquist E."/>
            <person name="Lombard V."/>
            <person name="Lucas S."/>
            <person name="Lunden K."/>
            <person name="Morin E."/>
            <person name="Murat C."/>
            <person name="Park J."/>
            <person name="Raffaello T."/>
            <person name="Rouze P."/>
            <person name="Salamov A."/>
            <person name="Schmutz J."/>
            <person name="Solheim H."/>
            <person name="Stahlberg J."/>
            <person name="Velez H."/>
            <person name="de Vries R.P."/>
            <person name="Wiebenga A."/>
            <person name="Woodward S."/>
            <person name="Yakovlev I."/>
            <person name="Garbelotto M."/>
            <person name="Martin F."/>
            <person name="Grigoriev I.V."/>
            <person name="Stenlid J."/>
        </authorList>
    </citation>
    <scope>NUCLEOTIDE SEQUENCE [LARGE SCALE GENOMIC DNA]</scope>
    <source>
        <strain evidence="1 2">TC 32-1</strain>
    </source>
</reference>
<proteinExistence type="predicted"/>
<dbReference type="RefSeq" id="XP_009545666.1">
    <property type="nucleotide sequence ID" value="XM_009547371.1"/>
</dbReference>
<gene>
    <name evidence="1" type="ORF">HETIRDRAFT_165698</name>
</gene>
<organism evidence="1 2">
    <name type="scientific">Heterobasidion irregulare (strain TC 32-1)</name>
    <dbReference type="NCBI Taxonomy" id="747525"/>
    <lineage>
        <taxon>Eukaryota</taxon>
        <taxon>Fungi</taxon>
        <taxon>Dikarya</taxon>
        <taxon>Basidiomycota</taxon>
        <taxon>Agaricomycotina</taxon>
        <taxon>Agaricomycetes</taxon>
        <taxon>Russulales</taxon>
        <taxon>Bondarzewiaceae</taxon>
        <taxon>Heterobasidion</taxon>
        <taxon>Heterobasidion annosum species complex</taxon>
    </lineage>
</organism>
<dbReference type="Proteomes" id="UP000030671">
    <property type="component" value="Unassembled WGS sequence"/>
</dbReference>
<dbReference type="HOGENOM" id="CLU_2688114_0_0_1"/>
<dbReference type="InParanoid" id="W4KDM3"/>
<accession>W4KDM3</accession>
<evidence type="ECO:0000313" key="1">
    <source>
        <dbReference type="EMBL" id="ETW83415.1"/>
    </source>
</evidence>
<dbReference type="EMBL" id="KI925457">
    <property type="protein sequence ID" value="ETW83415.1"/>
    <property type="molecule type" value="Genomic_DNA"/>
</dbReference>
<evidence type="ECO:0000313" key="2">
    <source>
        <dbReference type="Proteomes" id="UP000030671"/>
    </source>
</evidence>
<protein>
    <submittedName>
        <fullName evidence="1">Uncharacterized protein</fullName>
    </submittedName>
</protein>
<keyword evidence="2" id="KW-1185">Reference proteome</keyword>
<name>W4KDM3_HETIT</name>
<dbReference type="AlphaFoldDB" id="W4KDM3"/>
<sequence length="74" mass="8184">MCRAGTKTRTARLFTLGELASTTAWSCAMTLMASGRHGASLKRRRREINRQAVSIAAPRIECDLQFKSLLGTRT</sequence>